<keyword evidence="6" id="KW-1133">Transmembrane helix</keyword>
<keyword evidence="8" id="KW-0472">Membrane</keyword>
<dbReference type="Pfam" id="PF10699">
    <property type="entry name" value="HAP2-GCS1"/>
    <property type="match status" value="1"/>
</dbReference>
<feature type="domain" description="Generative cell specific-1/HAP2" evidence="11">
    <location>
        <begin position="95"/>
        <end position="212"/>
    </location>
</feature>
<dbReference type="Proteomes" id="UP001431783">
    <property type="component" value="Unassembled WGS sequence"/>
</dbReference>
<evidence type="ECO:0000256" key="7">
    <source>
        <dbReference type="ARBA" id="ARBA00023121"/>
    </source>
</evidence>
<dbReference type="GO" id="GO:0007338">
    <property type="term" value="P:single fertilization"/>
    <property type="evidence" value="ECO:0007669"/>
    <property type="project" value="UniProtKB-KW"/>
</dbReference>
<dbReference type="PANTHER" id="PTHR31764">
    <property type="entry name" value="PROTEIN HAPLESS 2"/>
    <property type="match status" value="1"/>
</dbReference>
<keyword evidence="4" id="KW-0812">Transmembrane</keyword>
<evidence type="ECO:0000256" key="6">
    <source>
        <dbReference type="ARBA" id="ARBA00022989"/>
    </source>
</evidence>
<proteinExistence type="inferred from homology"/>
<comment type="subcellular location">
    <subcellularLocation>
        <location evidence="1">Cell membrane</location>
        <topology evidence="1">Single-pass type I membrane protein</topology>
    </subcellularLocation>
</comment>
<keyword evidence="13" id="KW-1185">Reference proteome</keyword>
<dbReference type="AlphaFoldDB" id="A0AAW1TZI2"/>
<evidence type="ECO:0000256" key="1">
    <source>
        <dbReference type="ARBA" id="ARBA00004251"/>
    </source>
</evidence>
<evidence type="ECO:0000313" key="12">
    <source>
        <dbReference type="EMBL" id="KAK9872519.1"/>
    </source>
</evidence>
<gene>
    <name evidence="12" type="ORF">WA026_017986</name>
</gene>
<evidence type="ECO:0000256" key="2">
    <source>
        <dbReference type="ARBA" id="ARBA00010929"/>
    </source>
</evidence>
<keyword evidence="9" id="KW-1015">Disulfide bond</keyword>
<evidence type="ECO:0000256" key="4">
    <source>
        <dbReference type="ARBA" id="ARBA00022692"/>
    </source>
</evidence>
<evidence type="ECO:0000313" key="13">
    <source>
        <dbReference type="Proteomes" id="UP001431783"/>
    </source>
</evidence>
<evidence type="ECO:0000256" key="8">
    <source>
        <dbReference type="ARBA" id="ARBA00023136"/>
    </source>
</evidence>
<name>A0AAW1TZI2_9CUCU</name>
<keyword evidence="10" id="KW-0278">Fertilization</keyword>
<dbReference type="GO" id="GO:0005886">
    <property type="term" value="C:plasma membrane"/>
    <property type="evidence" value="ECO:0007669"/>
    <property type="project" value="UniProtKB-SubCell"/>
</dbReference>
<dbReference type="PANTHER" id="PTHR31764:SF0">
    <property type="entry name" value="GENERATIVE CELL SPECIFIC-1_HAP2 DOMAIN-CONTAINING PROTEIN"/>
    <property type="match status" value="1"/>
</dbReference>
<evidence type="ECO:0000256" key="5">
    <source>
        <dbReference type="ARBA" id="ARBA00022729"/>
    </source>
</evidence>
<comment type="caution">
    <text evidence="12">The sequence shown here is derived from an EMBL/GenBank/DDBJ whole genome shotgun (WGS) entry which is preliminary data.</text>
</comment>
<accession>A0AAW1TZI2</accession>
<evidence type="ECO:0000256" key="9">
    <source>
        <dbReference type="ARBA" id="ARBA00023157"/>
    </source>
</evidence>
<dbReference type="InterPro" id="IPR018928">
    <property type="entry name" value="HAP2/GCS1_dom"/>
</dbReference>
<keyword evidence="3" id="KW-1003">Cell membrane</keyword>
<keyword evidence="7" id="KW-0446">Lipid-binding</keyword>
<keyword evidence="5" id="KW-0732">Signal</keyword>
<dbReference type="EMBL" id="JARQZJ010000011">
    <property type="protein sequence ID" value="KAK9872519.1"/>
    <property type="molecule type" value="Genomic_DNA"/>
</dbReference>
<reference evidence="12 13" key="1">
    <citation type="submission" date="2023-03" db="EMBL/GenBank/DDBJ databases">
        <title>Genome insight into feeding habits of ladybird beetles.</title>
        <authorList>
            <person name="Li H.-S."/>
            <person name="Huang Y.-H."/>
            <person name="Pang H."/>
        </authorList>
    </citation>
    <scope>NUCLEOTIDE SEQUENCE [LARGE SCALE GENOMIC DNA]</scope>
    <source>
        <strain evidence="12">SYSU_2023b</strain>
        <tissue evidence="12">Whole body</tissue>
    </source>
</reference>
<dbReference type="InterPro" id="IPR040326">
    <property type="entry name" value="HAP2/GCS1"/>
</dbReference>
<evidence type="ECO:0000256" key="10">
    <source>
        <dbReference type="ARBA" id="ARBA00023279"/>
    </source>
</evidence>
<dbReference type="GO" id="GO:0008289">
    <property type="term" value="F:lipid binding"/>
    <property type="evidence" value="ECO:0007669"/>
    <property type="project" value="UniProtKB-KW"/>
</dbReference>
<evidence type="ECO:0000259" key="11">
    <source>
        <dbReference type="Pfam" id="PF10699"/>
    </source>
</evidence>
<sequence length="317" mass="36664">MCQIQIYNFLHLSFYLYLVISSFSRITFASEFDFSNEDEKQKRDCIHTGSTSFDVRAIMIPCSVKYCPCSNIPGQSCKTPDYTLGNTPEDNYRISNCTKKLVITIKMTDMGVSQCKNEYIVVDHVYDPSSEHKQRLLYPYVLKIKKKPIMQTYKLTRESSVNEKSTELVVNKNDKGYKGCKTTGEDTTCKKVMYKNNPVPYSTGFCCSCENRPKNIPRKHKKDHDYSKFDEDIFETDRVFYTDVPKEKVKRKIDLPLSDIEDFPILDEFNGSCTESKECYDKTELTPNPILDSVLQHTFDDTSLDDSINLEDFNEGL</sequence>
<evidence type="ECO:0000256" key="3">
    <source>
        <dbReference type="ARBA" id="ARBA00022475"/>
    </source>
</evidence>
<protein>
    <recommendedName>
        <fullName evidence="11">Generative cell specific-1/HAP2 domain-containing protein</fullName>
    </recommendedName>
</protein>
<comment type="similarity">
    <text evidence="2">Belongs to the HAP2/GCS1 family.</text>
</comment>
<organism evidence="12 13">
    <name type="scientific">Henosepilachna vigintioctopunctata</name>
    <dbReference type="NCBI Taxonomy" id="420089"/>
    <lineage>
        <taxon>Eukaryota</taxon>
        <taxon>Metazoa</taxon>
        <taxon>Ecdysozoa</taxon>
        <taxon>Arthropoda</taxon>
        <taxon>Hexapoda</taxon>
        <taxon>Insecta</taxon>
        <taxon>Pterygota</taxon>
        <taxon>Neoptera</taxon>
        <taxon>Endopterygota</taxon>
        <taxon>Coleoptera</taxon>
        <taxon>Polyphaga</taxon>
        <taxon>Cucujiformia</taxon>
        <taxon>Coccinelloidea</taxon>
        <taxon>Coccinellidae</taxon>
        <taxon>Epilachninae</taxon>
        <taxon>Epilachnini</taxon>
        <taxon>Henosepilachna</taxon>
    </lineage>
</organism>